<reference evidence="1" key="1">
    <citation type="submission" date="2020-08" db="EMBL/GenBank/DDBJ databases">
        <title>Plant Genome Project.</title>
        <authorList>
            <person name="Zhang R.-G."/>
        </authorList>
    </citation>
    <scope>NUCLEOTIDE SEQUENCE</scope>
    <source>
        <strain evidence="1">WSP0</strain>
        <tissue evidence="1">Leaf</tissue>
    </source>
</reference>
<dbReference type="Proteomes" id="UP000823749">
    <property type="component" value="Chromosome 1"/>
</dbReference>
<dbReference type="EMBL" id="JACTNZ010000001">
    <property type="protein sequence ID" value="KAG5567181.1"/>
    <property type="molecule type" value="Genomic_DNA"/>
</dbReference>
<gene>
    <name evidence="1" type="ORF">RHGRI_002667</name>
</gene>
<name>A0AAV6LQS2_9ERIC</name>
<dbReference type="PANTHER" id="PTHR33132">
    <property type="entry name" value="OSJNBB0118P14.9 PROTEIN"/>
    <property type="match status" value="1"/>
</dbReference>
<keyword evidence="2" id="KW-1185">Reference proteome</keyword>
<proteinExistence type="predicted"/>
<organism evidence="1 2">
    <name type="scientific">Rhododendron griersonianum</name>
    <dbReference type="NCBI Taxonomy" id="479676"/>
    <lineage>
        <taxon>Eukaryota</taxon>
        <taxon>Viridiplantae</taxon>
        <taxon>Streptophyta</taxon>
        <taxon>Embryophyta</taxon>
        <taxon>Tracheophyta</taxon>
        <taxon>Spermatophyta</taxon>
        <taxon>Magnoliopsida</taxon>
        <taxon>eudicotyledons</taxon>
        <taxon>Gunneridae</taxon>
        <taxon>Pentapetalae</taxon>
        <taxon>asterids</taxon>
        <taxon>Ericales</taxon>
        <taxon>Ericaceae</taxon>
        <taxon>Ericoideae</taxon>
        <taxon>Rhodoreae</taxon>
        <taxon>Rhododendron</taxon>
    </lineage>
</organism>
<protein>
    <submittedName>
        <fullName evidence="1">Uncharacterized protein</fullName>
    </submittedName>
</protein>
<dbReference type="PANTHER" id="PTHR33132:SF135">
    <property type="entry name" value="OS02G0799700 PROTEIN"/>
    <property type="match status" value="1"/>
</dbReference>
<evidence type="ECO:0000313" key="1">
    <source>
        <dbReference type="EMBL" id="KAG5567181.1"/>
    </source>
</evidence>
<accession>A0AAV6LQS2</accession>
<evidence type="ECO:0000313" key="2">
    <source>
        <dbReference type="Proteomes" id="UP000823749"/>
    </source>
</evidence>
<sequence length="187" mass="20559">MNHVIVVQWAHPSIESHSPLSTNNQREDVVSFPAACNRAVILESAWMGRAELLEFELKPRKLSSGPKKRNGMSNQEAAIAKAMQKVLKNKNAIGNKPNPASKSRCICAPTTHVGSFRCHLHRISTAPKSSHQLLEHKGNARRIISTDADMQQLGRQLSRFGTAALNKEEHHSLVLNSSQVTATDGLC</sequence>
<dbReference type="AlphaFoldDB" id="A0AAV6LQS2"/>
<comment type="caution">
    <text evidence="1">The sequence shown here is derived from an EMBL/GenBank/DDBJ whole genome shotgun (WGS) entry which is preliminary data.</text>
</comment>